<protein>
    <submittedName>
        <fullName evidence="2">Uncharacterized protein</fullName>
    </submittedName>
</protein>
<comment type="caution">
    <text evidence="2">The sequence shown here is derived from an EMBL/GenBank/DDBJ whole genome shotgun (WGS) entry which is preliminary data.</text>
</comment>
<reference evidence="2" key="1">
    <citation type="journal article" date="2014" name="Front. Microbiol.">
        <title>High frequency of phylogenetically diverse reductive dehalogenase-homologous genes in deep subseafloor sedimentary metagenomes.</title>
        <authorList>
            <person name="Kawai M."/>
            <person name="Futagami T."/>
            <person name="Toyoda A."/>
            <person name="Takaki Y."/>
            <person name="Nishi S."/>
            <person name="Hori S."/>
            <person name="Arai W."/>
            <person name="Tsubouchi T."/>
            <person name="Morono Y."/>
            <person name="Uchiyama I."/>
            <person name="Ito T."/>
            <person name="Fujiyama A."/>
            <person name="Inagaki F."/>
            <person name="Takami H."/>
        </authorList>
    </citation>
    <scope>NUCLEOTIDE SEQUENCE</scope>
    <source>
        <strain evidence="2">Expedition CK06-06</strain>
    </source>
</reference>
<dbReference type="AlphaFoldDB" id="X0W993"/>
<dbReference type="EMBL" id="BARS01034934">
    <property type="protein sequence ID" value="GAG27205.1"/>
    <property type="molecule type" value="Genomic_DNA"/>
</dbReference>
<name>X0W993_9ZZZZ</name>
<gene>
    <name evidence="2" type="ORF">S01H1_53901</name>
</gene>
<keyword evidence="1" id="KW-0175">Coiled coil</keyword>
<accession>X0W993</accession>
<evidence type="ECO:0000256" key="1">
    <source>
        <dbReference type="SAM" id="Coils"/>
    </source>
</evidence>
<proteinExistence type="predicted"/>
<sequence length="182" mass="21050">MSGLTVTEKEHWKERIARRIDKRIEAITAGDPNFFERIARDARQRALESLGLAEYQTELDEVEQQKAALEKREKQLGKAMLAKIRGVEPDDLDDYFSYRHDCEVGNAVKRRKAVHEDELLAESELGQQVLRLRQEKDELQDVVWLATSPRQVKALWEKVAELLGDEQTQLQRDALAIDPVEE</sequence>
<evidence type="ECO:0000313" key="2">
    <source>
        <dbReference type="EMBL" id="GAG27205.1"/>
    </source>
</evidence>
<organism evidence="2">
    <name type="scientific">marine sediment metagenome</name>
    <dbReference type="NCBI Taxonomy" id="412755"/>
    <lineage>
        <taxon>unclassified sequences</taxon>
        <taxon>metagenomes</taxon>
        <taxon>ecological metagenomes</taxon>
    </lineage>
</organism>
<feature type="coiled-coil region" evidence="1">
    <location>
        <begin position="52"/>
        <end position="79"/>
    </location>
</feature>